<reference evidence="1" key="1">
    <citation type="submission" date="2022-07" db="EMBL/GenBank/DDBJ databases">
        <title>Phylogenomic reconstructions and comparative analyses of Kickxellomycotina fungi.</title>
        <authorList>
            <person name="Reynolds N.K."/>
            <person name="Stajich J.E."/>
            <person name="Barry K."/>
            <person name="Grigoriev I.V."/>
            <person name="Crous P."/>
            <person name="Smith M.E."/>
        </authorList>
    </citation>
    <scope>NUCLEOTIDE SEQUENCE</scope>
    <source>
        <strain evidence="1">CBS 102833</strain>
    </source>
</reference>
<name>A0ACC1LPW1_9FUNG</name>
<proteinExistence type="predicted"/>
<organism evidence="1 2">
    <name type="scientific">Coemansia furcata</name>
    <dbReference type="NCBI Taxonomy" id="417177"/>
    <lineage>
        <taxon>Eukaryota</taxon>
        <taxon>Fungi</taxon>
        <taxon>Fungi incertae sedis</taxon>
        <taxon>Zoopagomycota</taxon>
        <taxon>Kickxellomycotina</taxon>
        <taxon>Kickxellomycetes</taxon>
        <taxon>Kickxellales</taxon>
        <taxon>Kickxellaceae</taxon>
        <taxon>Coemansia</taxon>
    </lineage>
</organism>
<evidence type="ECO:0000313" key="2">
    <source>
        <dbReference type="Proteomes" id="UP001140096"/>
    </source>
</evidence>
<keyword evidence="2" id="KW-1185">Reference proteome</keyword>
<evidence type="ECO:0000313" key="1">
    <source>
        <dbReference type="EMBL" id="KAJ2812609.1"/>
    </source>
</evidence>
<sequence length="372" mass="40683">MSGLLSGMRASTQSPAVTGVYRSFNDPRLFEPTPLRDALDEALTTYVSPDSRPRRDAPAPSDFARRVHGYEILNQYVVGGQWRALALAAEASITETQGDDARTLRYWVYRILALTQMGASVAADRELGRLELVGSLRRWPFELRVLRAQVPGLARGAWLMCVDRLSALLRGCQRKAAAADEGAYGQRVFRLTLLLLRCVVELRDSSLAAQLLDQLPEDALVLSAAARMYLQLGGIPSAERLFVRVEGLVPKDDLLTLMNRALYAVAAGKWDTARDMFAKLVAAHPDLLAAGNNLALCDLYLGHPQAMLNGLQALMAEAPAMAGTSEELVFNYCTGLDLHYDGVKLRDAKAKKLVEVATWAGDGFDTASFKLT</sequence>
<gene>
    <name evidence="1" type="ORF">H4S07_001285</name>
</gene>
<dbReference type="EMBL" id="JANBUP010000189">
    <property type="protein sequence ID" value="KAJ2812609.1"/>
    <property type="molecule type" value="Genomic_DNA"/>
</dbReference>
<dbReference type="Proteomes" id="UP001140096">
    <property type="component" value="Unassembled WGS sequence"/>
</dbReference>
<protein>
    <submittedName>
        <fullName evidence="1">Uncharacterized protein</fullName>
    </submittedName>
</protein>
<accession>A0ACC1LPW1</accession>
<comment type="caution">
    <text evidence="1">The sequence shown here is derived from an EMBL/GenBank/DDBJ whole genome shotgun (WGS) entry which is preliminary data.</text>
</comment>